<dbReference type="EMBL" id="SGIU01000002">
    <property type="protein sequence ID" value="TAI47968.1"/>
    <property type="molecule type" value="Genomic_DNA"/>
</dbReference>
<reference evidence="4 5" key="1">
    <citation type="submission" date="2019-02" db="EMBL/GenBank/DDBJ databases">
        <title>Draft genome sequence of Muricauda sp. 176CP4-71.</title>
        <authorList>
            <person name="Park J.-S."/>
        </authorList>
    </citation>
    <scope>NUCLEOTIDE SEQUENCE [LARGE SCALE GENOMIC DNA]</scope>
    <source>
        <strain evidence="4 5">176CP4-71</strain>
    </source>
</reference>
<keyword evidence="2" id="KW-0812">Transmembrane</keyword>
<accession>A0A4Q8QFI1</accession>
<gene>
    <name evidence="4" type="ORF">EW142_15060</name>
</gene>
<evidence type="ECO:0000259" key="3">
    <source>
        <dbReference type="Pfam" id="PF04536"/>
    </source>
</evidence>
<protein>
    <submittedName>
        <fullName evidence="4">TPM domain-containing protein</fullName>
    </submittedName>
</protein>
<dbReference type="PANTHER" id="PTHR30373:SF2">
    <property type="entry name" value="UPF0603 PROTEIN YGCG"/>
    <property type="match status" value="1"/>
</dbReference>
<keyword evidence="2" id="KW-0472">Membrane</keyword>
<dbReference type="PANTHER" id="PTHR30373">
    <property type="entry name" value="UPF0603 PROTEIN YGCG"/>
    <property type="match status" value="1"/>
</dbReference>
<feature type="domain" description="TPM" evidence="3">
    <location>
        <begin position="30"/>
        <end position="153"/>
    </location>
</feature>
<organism evidence="4 5">
    <name type="scientific">Flagellimonas allohymeniacidonis</name>
    <dbReference type="NCBI Taxonomy" id="2517819"/>
    <lineage>
        <taxon>Bacteria</taxon>
        <taxon>Pseudomonadati</taxon>
        <taxon>Bacteroidota</taxon>
        <taxon>Flavobacteriia</taxon>
        <taxon>Flavobacteriales</taxon>
        <taxon>Flavobacteriaceae</taxon>
        <taxon>Flagellimonas</taxon>
    </lineage>
</organism>
<evidence type="ECO:0000256" key="2">
    <source>
        <dbReference type="SAM" id="Phobius"/>
    </source>
</evidence>
<feature type="transmembrane region" description="Helical" evidence="2">
    <location>
        <begin position="181"/>
        <end position="202"/>
    </location>
</feature>
<feature type="compositionally biased region" description="Low complexity" evidence="1">
    <location>
        <begin position="313"/>
        <end position="336"/>
    </location>
</feature>
<dbReference type="Pfam" id="PF04536">
    <property type="entry name" value="TPM_phosphatase"/>
    <property type="match status" value="1"/>
</dbReference>
<proteinExistence type="predicted"/>
<dbReference type="Gene3D" id="3.10.310.50">
    <property type="match status" value="1"/>
</dbReference>
<dbReference type="AlphaFoldDB" id="A0A4Q8QFI1"/>
<keyword evidence="5" id="KW-1185">Reference proteome</keyword>
<dbReference type="OrthoDB" id="9810918at2"/>
<sequence length="352" mass="38840">MLKKTIFCLFLIWVVSLSGQEKYIQFREIVTDSAQILTEEQLTRLRVKLTEFEKATTNQLVVLTIEKLPAETIEQYANGTFNQNKLGQKDKDNGILIVFSEADREVRIEVGYGLESYITDAVASRIIRNTMIPEFKEGRYYVGLNLATDLIMKLLNDPEALEEFKQEMEGENQGLSGGLKIFVLLFLSVFIAAGGFIFYKTYSNIVEVFRGIFIGKLGVLPGLLMAVFALLPILFSSVFIVMPLVFAILFLDVGIDLSQYEYLLDEPSWLLYALAGFIALTIILALLKISIKGKEDFKLSWFKSDKKYVSKTFSSGGTHSFGSSSGSSFSSSSSSFSGGGGSSGGGGASGSW</sequence>
<evidence type="ECO:0000313" key="5">
    <source>
        <dbReference type="Proteomes" id="UP000291981"/>
    </source>
</evidence>
<evidence type="ECO:0000313" key="4">
    <source>
        <dbReference type="EMBL" id="TAI47968.1"/>
    </source>
</evidence>
<dbReference type="InterPro" id="IPR007621">
    <property type="entry name" value="TPM_dom"/>
</dbReference>
<feature type="region of interest" description="Disordered" evidence="1">
    <location>
        <begin position="313"/>
        <end position="352"/>
    </location>
</feature>
<feature type="compositionally biased region" description="Gly residues" evidence="1">
    <location>
        <begin position="337"/>
        <end position="352"/>
    </location>
</feature>
<evidence type="ECO:0000256" key="1">
    <source>
        <dbReference type="SAM" id="MobiDB-lite"/>
    </source>
</evidence>
<comment type="caution">
    <text evidence="4">The sequence shown here is derived from an EMBL/GenBank/DDBJ whole genome shotgun (WGS) entry which is preliminary data.</text>
</comment>
<dbReference type="Proteomes" id="UP000291981">
    <property type="component" value="Unassembled WGS sequence"/>
</dbReference>
<dbReference type="RefSeq" id="WP_130615260.1">
    <property type="nucleotide sequence ID" value="NZ_SGIU01000002.1"/>
</dbReference>
<keyword evidence="2" id="KW-1133">Transmembrane helix</keyword>
<name>A0A4Q8QFI1_9FLAO</name>
<feature type="transmembrane region" description="Helical" evidence="2">
    <location>
        <begin position="223"/>
        <end position="249"/>
    </location>
</feature>
<feature type="transmembrane region" description="Helical" evidence="2">
    <location>
        <begin position="269"/>
        <end position="289"/>
    </location>
</feature>